<evidence type="ECO:0000313" key="2">
    <source>
        <dbReference type="Proteomes" id="UP000234343"/>
    </source>
</evidence>
<reference evidence="1 2" key="1">
    <citation type="submission" date="2017-12" db="EMBL/GenBank/DDBJ databases">
        <title>Legionella sainthelensi LA01-117, whole genome sequence of a clinical isolate from New Zealand.</title>
        <authorList>
            <person name="Cree S.L."/>
            <person name="Slow S."/>
            <person name="Kennedy M.A."/>
            <person name="Murdoch D.R."/>
            <person name="Biggs P.J."/>
            <person name="Anderson T."/>
        </authorList>
    </citation>
    <scope>NUCLEOTIDE SEQUENCE [LARGE SCALE GENOMIC DNA]</scope>
    <source>
        <strain evidence="1 2">LA01-117</strain>
    </source>
</reference>
<dbReference type="Proteomes" id="UP000234343">
    <property type="component" value="Chromosome"/>
</dbReference>
<name>A0A2H5FLI9_9GAMM</name>
<dbReference type="KEGG" id="lsh:CAB17_10295"/>
<evidence type="ECO:0008006" key="3">
    <source>
        <dbReference type="Google" id="ProtNLM"/>
    </source>
</evidence>
<sequence>MELGQKNRILKRFLIEKSENPIAMDLNDDDLADYVDLNVLLEHIERHQNGLFNFETLETDPKQWREFCGIVKHATTFKPGSPPLLKKISLKKAEDGIRYTLNAHDIVALPNDNYYTRAAKVLTEIEPELNELILNSRLKLCSLAQAFSEPITFDASNTSQISLHISRAQEEILLLETDESKKEQIQKRLTILQDLKKINELKQLCISQDDGSTLDYCTLAEEIGGVTEKIALVSLKNVKKQLYNLCESPEHFLIEDYDTARERYKLCTEAIIKLPKYGDIREVQHEAIALNISRLLGLDTAITTSITYNNHPALFILFSDIRLLSDFCSGKTFTSWLSGKTYTHYSTIKPIGEGLEPDCFIDDFSKALSLFYICSDPDTVGGNCQNKALKDGKSLFIFDQSVMSIDKFILDSRLCLIPGEFLRKHTRHGIGRNRTIIEDSSFNSKFESIMQLKNLKDKLIQYVNHVAWQHHQKITKIQHKLKTVTSYEKYTQLTTQLNNLIILKNDAEIVKTKIQERITTLENLFPQTTGEVSSLEIRQALIFEKLMHNPILFSDDGRPYKNPWTYRQFNTIKKVDDLDNGSIQLTFDDKISTAMVEFIKRRSKSDSLVMNSAKTLLITKEQLMGLTENILHPEHQLTLAPFTDYIDLRDLSILKEAYKVGNRSRVINTIASYRKKMNCDTKSKEEKIKLITETENQLKTYLATAYDKGFCKHVLKKFYFEAQQQLQKLIPLLEIPAQLNDAFIAALKLDRVSEFNAVVMEAIKHDKINDSQFIAFLDECIERINSTNNYVEAKHESRELSNTVERTIHKLRAPQSFTVLLASKTQYSELNEVDPIMMKSNLEKGLCTFIKEPLLVIANTEEINEQEQIIFSL</sequence>
<proteinExistence type="predicted"/>
<gene>
    <name evidence="1" type="ORF">CAB17_10295</name>
</gene>
<dbReference type="RefSeq" id="WP_101900039.1">
    <property type="nucleotide sequence ID" value="NZ_CP025491.2"/>
</dbReference>
<keyword evidence="2" id="KW-1185">Reference proteome</keyword>
<dbReference type="EMBL" id="CP025491">
    <property type="protein sequence ID" value="AUH72419.1"/>
    <property type="molecule type" value="Genomic_DNA"/>
</dbReference>
<accession>A0A2H5FLI9</accession>
<protein>
    <recommendedName>
        <fullName evidence="3">Coiled-coil protein</fullName>
    </recommendedName>
</protein>
<evidence type="ECO:0000313" key="1">
    <source>
        <dbReference type="EMBL" id="AUH72419.1"/>
    </source>
</evidence>
<organism evidence="1 2">
    <name type="scientific">Legionella sainthelensi</name>
    <dbReference type="NCBI Taxonomy" id="28087"/>
    <lineage>
        <taxon>Bacteria</taxon>
        <taxon>Pseudomonadati</taxon>
        <taxon>Pseudomonadota</taxon>
        <taxon>Gammaproteobacteria</taxon>
        <taxon>Legionellales</taxon>
        <taxon>Legionellaceae</taxon>
        <taxon>Legionella</taxon>
    </lineage>
</organism>
<dbReference type="AlphaFoldDB" id="A0A2H5FLI9"/>